<accession>A0A395T3T0</accession>
<evidence type="ECO:0000313" key="4">
    <source>
        <dbReference type="Proteomes" id="UP000266234"/>
    </source>
</evidence>
<organism evidence="3 4">
    <name type="scientific">Fusarium longipes</name>
    <dbReference type="NCBI Taxonomy" id="694270"/>
    <lineage>
        <taxon>Eukaryota</taxon>
        <taxon>Fungi</taxon>
        <taxon>Dikarya</taxon>
        <taxon>Ascomycota</taxon>
        <taxon>Pezizomycotina</taxon>
        <taxon>Sordariomycetes</taxon>
        <taxon>Hypocreomycetidae</taxon>
        <taxon>Hypocreales</taxon>
        <taxon>Nectriaceae</taxon>
        <taxon>Fusarium</taxon>
    </lineage>
</organism>
<dbReference type="Proteomes" id="UP000266234">
    <property type="component" value="Unassembled WGS sequence"/>
</dbReference>
<dbReference type="EMBL" id="PXOG01000050">
    <property type="protein sequence ID" value="RGP79321.1"/>
    <property type="molecule type" value="Genomic_DNA"/>
</dbReference>
<keyword evidence="2" id="KW-1133">Transmembrane helix</keyword>
<feature type="compositionally biased region" description="Basic and acidic residues" evidence="1">
    <location>
        <begin position="144"/>
        <end position="159"/>
    </location>
</feature>
<feature type="region of interest" description="Disordered" evidence="1">
    <location>
        <begin position="141"/>
        <end position="177"/>
    </location>
</feature>
<reference evidence="3 4" key="1">
    <citation type="journal article" date="2018" name="PLoS Pathog.">
        <title>Evolution of structural diversity of trichothecenes, a family of toxins produced by plant pathogenic and entomopathogenic fungi.</title>
        <authorList>
            <person name="Proctor R.H."/>
            <person name="McCormick S.P."/>
            <person name="Kim H.S."/>
            <person name="Cardoza R.E."/>
            <person name="Stanley A.M."/>
            <person name="Lindo L."/>
            <person name="Kelly A."/>
            <person name="Brown D.W."/>
            <person name="Lee T."/>
            <person name="Vaughan M.M."/>
            <person name="Alexander N.J."/>
            <person name="Busman M."/>
            <person name="Gutierrez S."/>
        </authorList>
    </citation>
    <scope>NUCLEOTIDE SEQUENCE [LARGE SCALE GENOMIC DNA]</scope>
    <source>
        <strain evidence="3 4">NRRL 20695</strain>
    </source>
</reference>
<keyword evidence="4" id="KW-1185">Reference proteome</keyword>
<comment type="caution">
    <text evidence="3">The sequence shown here is derived from an EMBL/GenBank/DDBJ whole genome shotgun (WGS) entry which is preliminary data.</text>
</comment>
<keyword evidence="2" id="KW-0812">Transmembrane</keyword>
<gene>
    <name evidence="3" type="ORF">FLONG3_2550</name>
</gene>
<sequence>MPPQAAPGFASKLARIGALVATYLRILPTKVSNSTTLLPFAQMDDKAIDLQLSRIISAVEYTTIFTTIVPKPTAKADVTSTTEAPVVTVTQEASQDVNMGGFPGGKIFGALEIIIALGVLVGVLLLIMGIILCDRRRKSKKRKQASERVHKRMTEKSEPPSENSQASQPPMDARLPGNIWPRMAEQNQTVHDYWHQDATRQKQAWEQVPPGGMPPAIDCSQKSKVLLQEPTPVFAILYDVRSCRPSSHRVPPPEEIYRMAWEYGQRAVPYLYGLYVQREVGQAVTQQKASFKEMQEGIHRFLELVERKEVRLVPGAFNSTPSYINYFQSAALCTLTFAVMDVAQGIRRVGAALESIQSEIAIGNLMNIQGWGVGGFGGYIYRFVQNEMAAFDGTRGDEDEVHHYFYVWHPNNDWYTAFEERQAENALGPNFGGYHHDLPTLYLRMRADRQALIETTEFGRTAVFHLVIPAYQPLVVDSAFKFAEELFPLMVTGTRHRGTDMVWLALDQHIHEERPTLQFVSILPDAREEFGRHCMDTTLYSVAGGIACVVTGTVFLPCAPAADIALNCFLSTYGLSIATFFAAGILSNAIGEDIQVLGRAMFLV</sequence>
<proteinExistence type="predicted"/>
<dbReference type="AlphaFoldDB" id="A0A395T3T0"/>
<dbReference type="InterPro" id="IPR046486">
    <property type="entry name" value="DUF6579"/>
</dbReference>
<protein>
    <submittedName>
        <fullName evidence="3">Uncharacterized protein</fullName>
    </submittedName>
</protein>
<feature type="transmembrane region" description="Helical" evidence="2">
    <location>
        <begin position="537"/>
        <end position="557"/>
    </location>
</feature>
<evidence type="ECO:0000256" key="2">
    <source>
        <dbReference type="SAM" id="Phobius"/>
    </source>
</evidence>
<keyword evidence="2" id="KW-0472">Membrane</keyword>
<feature type="transmembrane region" description="Helical" evidence="2">
    <location>
        <begin position="569"/>
        <end position="591"/>
    </location>
</feature>
<dbReference type="Pfam" id="PF20219">
    <property type="entry name" value="DUF6579"/>
    <property type="match status" value="1"/>
</dbReference>
<dbReference type="STRING" id="694270.A0A395T3T0"/>
<evidence type="ECO:0000313" key="3">
    <source>
        <dbReference type="EMBL" id="RGP79321.1"/>
    </source>
</evidence>
<feature type="transmembrane region" description="Helical" evidence="2">
    <location>
        <begin position="107"/>
        <end position="133"/>
    </location>
</feature>
<evidence type="ECO:0000256" key="1">
    <source>
        <dbReference type="SAM" id="MobiDB-lite"/>
    </source>
</evidence>
<dbReference type="OrthoDB" id="3852249at2759"/>
<name>A0A395T3T0_9HYPO</name>